<comment type="subcellular location">
    <subcellularLocation>
        <location evidence="7">Cytoplasm</location>
    </subcellularLocation>
</comment>
<dbReference type="Pfam" id="PF01979">
    <property type="entry name" value="Amidohydro_1"/>
    <property type="match status" value="1"/>
</dbReference>
<dbReference type="FunFam" id="3.20.20.140:FF:000007">
    <property type="entry name" value="Imidazolonepropionase"/>
    <property type="match status" value="1"/>
</dbReference>
<gene>
    <name evidence="7" type="primary">hutI</name>
    <name evidence="9" type="ORF">HMPREF0202_00833</name>
</gene>
<dbReference type="EMBL" id="AXZF01000029">
    <property type="protein sequence ID" value="ERT69324.1"/>
    <property type="molecule type" value="Genomic_DNA"/>
</dbReference>
<evidence type="ECO:0000259" key="8">
    <source>
        <dbReference type="Pfam" id="PF01979"/>
    </source>
</evidence>
<evidence type="ECO:0000256" key="4">
    <source>
        <dbReference type="ARBA" id="ARBA00022808"/>
    </source>
</evidence>
<dbReference type="SUPFAM" id="SSF51556">
    <property type="entry name" value="Metallo-dependent hydrolases"/>
    <property type="match status" value="1"/>
</dbReference>
<feature type="binding site" evidence="7">
    <location>
        <position position="328"/>
    </location>
    <ligand>
        <name>N-formimidoyl-L-glutamate</name>
        <dbReference type="ChEBI" id="CHEBI:58928"/>
    </ligand>
</feature>
<dbReference type="CDD" id="cd01296">
    <property type="entry name" value="Imidazolone-5PH"/>
    <property type="match status" value="1"/>
</dbReference>
<proteinExistence type="inferred from homology"/>
<feature type="binding site" evidence="7">
    <location>
        <position position="253"/>
    </location>
    <ligand>
        <name>4-imidazolone-5-propanoate</name>
        <dbReference type="ChEBI" id="CHEBI:77893"/>
    </ligand>
</feature>
<dbReference type="GO" id="GO:0050480">
    <property type="term" value="F:imidazolonepropionase activity"/>
    <property type="evidence" value="ECO:0007669"/>
    <property type="project" value="UniProtKB-UniRule"/>
</dbReference>
<dbReference type="STRING" id="1319815.HMPREF0202_00833"/>
<feature type="binding site" evidence="7">
    <location>
        <position position="153"/>
    </location>
    <ligand>
        <name>N-formimidoyl-L-glutamate</name>
        <dbReference type="ChEBI" id="CHEBI:58928"/>
    </ligand>
</feature>
<dbReference type="HOGENOM" id="CLU_041647_0_1_0"/>
<feature type="domain" description="Amidohydrolase-related" evidence="8">
    <location>
        <begin position="72"/>
        <end position="409"/>
    </location>
</feature>
<feature type="binding site" evidence="7">
    <location>
        <position position="329"/>
    </location>
    <ligand>
        <name>4-imidazolone-5-propanoate</name>
        <dbReference type="ChEBI" id="CHEBI:77893"/>
    </ligand>
</feature>
<dbReference type="SUPFAM" id="SSF51338">
    <property type="entry name" value="Composite domain of metallo-dependent hydrolases"/>
    <property type="match status" value="1"/>
</dbReference>
<comment type="pathway">
    <text evidence="7">Amino-acid degradation; L-histidine degradation into L-glutamate; N-formimidoyl-L-glutamate from L-histidine: step 3/3.</text>
</comment>
<dbReference type="HAMAP" id="MF_00372">
    <property type="entry name" value="HutI"/>
    <property type="match status" value="1"/>
</dbReference>
<keyword evidence="7" id="KW-0963">Cytoplasm</keyword>
<evidence type="ECO:0000256" key="5">
    <source>
        <dbReference type="ARBA" id="ARBA00022833"/>
    </source>
</evidence>
<comment type="catalytic activity">
    <reaction evidence="7">
        <text>4-imidazolone-5-propanoate + H2O = N-formimidoyl-L-glutamate</text>
        <dbReference type="Rhea" id="RHEA:23660"/>
        <dbReference type="ChEBI" id="CHEBI:15377"/>
        <dbReference type="ChEBI" id="CHEBI:58928"/>
        <dbReference type="ChEBI" id="CHEBI:77893"/>
        <dbReference type="EC" id="3.5.2.7"/>
    </reaction>
</comment>
<dbReference type="AlphaFoldDB" id="U7VDW1"/>
<dbReference type="PANTHER" id="PTHR42752:SF1">
    <property type="entry name" value="IMIDAZOLONEPROPIONASE-RELATED"/>
    <property type="match status" value="1"/>
</dbReference>
<keyword evidence="4 7" id="KW-0369">Histidine metabolism</keyword>
<dbReference type="InterPro" id="IPR006680">
    <property type="entry name" value="Amidohydro-rel"/>
</dbReference>
<evidence type="ECO:0000256" key="1">
    <source>
        <dbReference type="ARBA" id="ARBA00012864"/>
    </source>
</evidence>
<feature type="binding site" evidence="7">
    <location>
        <position position="83"/>
    </location>
    <ligand>
        <name>Zn(2+)</name>
        <dbReference type="ChEBI" id="CHEBI:29105"/>
    </ligand>
</feature>
<dbReference type="PANTHER" id="PTHR42752">
    <property type="entry name" value="IMIDAZOLONEPROPIONASE"/>
    <property type="match status" value="1"/>
</dbReference>
<comment type="function">
    <text evidence="7">Catalyzes the hydrolytic cleavage of the carbon-nitrogen bond in imidazolone-5-propanoate to yield N-formimidoyl-L-glutamate. It is the third step in the universal histidine degradation pathway.</text>
</comment>
<dbReference type="RefSeq" id="WP_023050378.1">
    <property type="nucleotide sequence ID" value="NZ_CP173062.2"/>
</dbReference>
<keyword evidence="6 7" id="KW-0408">Iron</keyword>
<dbReference type="PATRIC" id="fig|1319815.3.peg.801"/>
<feature type="binding site" evidence="7">
    <location>
        <position position="81"/>
    </location>
    <ligand>
        <name>Fe(3+)</name>
        <dbReference type="ChEBI" id="CHEBI:29034"/>
    </ligand>
</feature>
<feature type="binding site" evidence="7">
    <location>
        <position position="90"/>
    </location>
    <ligand>
        <name>4-imidazolone-5-propanoate</name>
        <dbReference type="ChEBI" id="CHEBI:77893"/>
    </ligand>
</feature>
<comment type="similarity">
    <text evidence="7">Belongs to the metallo-dependent hydrolases superfamily. HutI family.</text>
</comment>
<dbReference type="UniPathway" id="UPA00379">
    <property type="reaction ID" value="UER00551"/>
</dbReference>
<comment type="cofactor">
    <cofactor evidence="7">
        <name>Zn(2+)</name>
        <dbReference type="ChEBI" id="CHEBI:29105"/>
    </cofactor>
    <cofactor evidence="7">
        <name>Fe(3+)</name>
        <dbReference type="ChEBI" id="CHEBI:29034"/>
    </cofactor>
    <text evidence="7">Binds 1 zinc or iron ion per subunit.</text>
</comment>
<dbReference type="GO" id="GO:0019556">
    <property type="term" value="P:L-histidine catabolic process to glutamate and formamide"/>
    <property type="evidence" value="ECO:0007669"/>
    <property type="project" value="UniProtKB-UniRule"/>
</dbReference>
<keyword evidence="5 7" id="KW-0862">Zinc</keyword>
<keyword evidence="10" id="KW-1185">Reference proteome</keyword>
<evidence type="ECO:0000313" key="9">
    <source>
        <dbReference type="EMBL" id="ERT69324.1"/>
    </source>
</evidence>
<keyword evidence="2 7" id="KW-0479">Metal-binding</keyword>
<dbReference type="eggNOG" id="COG1228">
    <property type="taxonomic scope" value="Bacteria"/>
</dbReference>
<reference evidence="9 10" key="1">
    <citation type="submission" date="2013-08" db="EMBL/GenBank/DDBJ databases">
        <authorList>
            <person name="Weinstock G."/>
            <person name="Sodergren E."/>
            <person name="Wylie T."/>
            <person name="Fulton L."/>
            <person name="Fulton R."/>
            <person name="Fronick C."/>
            <person name="O'Laughlin M."/>
            <person name="Godfrey J."/>
            <person name="Miner T."/>
            <person name="Herter B."/>
            <person name="Appelbaum E."/>
            <person name="Cordes M."/>
            <person name="Lek S."/>
            <person name="Wollam A."/>
            <person name="Pepin K.H."/>
            <person name="Palsikar V.B."/>
            <person name="Mitreva M."/>
            <person name="Wilson R.K."/>
        </authorList>
    </citation>
    <scope>NUCLEOTIDE SEQUENCE [LARGE SCALE GENOMIC DNA]</scope>
    <source>
        <strain evidence="9 10">ATCC BAA-474</strain>
    </source>
</reference>
<dbReference type="GO" id="GO:0005737">
    <property type="term" value="C:cytoplasm"/>
    <property type="evidence" value="ECO:0007669"/>
    <property type="project" value="UniProtKB-SubCell"/>
</dbReference>
<dbReference type="Proteomes" id="UP000017081">
    <property type="component" value="Unassembled WGS sequence"/>
</dbReference>
<organism evidence="9 10">
    <name type="scientific">Cetobacterium somerae ATCC BAA-474</name>
    <dbReference type="NCBI Taxonomy" id="1319815"/>
    <lineage>
        <taxon>Bacteria</taxon>
        <taxon>Fusobacteriati</taxon>
        <taxon>Fusobacteriota</taxon>
        <taxon>Fusobacteriia</taxon>
        <taxon>Fusobacteriales</taxon>
        <taxon>Fusobacteriaceae</taxon>
        <taxon>Cetobacterium</taxon>
    </lineage>
</organism>
<dbReference type="Gene3D" id="3.20.20.140">
    <property type="entry name" value="Metal-dependent hydrolases"/>
    <property type="match status" value="1"/>
</dbReference>
<feature type="binding site" evidence="7">
    <location>
        <position position="250"/>
    </location>
    <ligand>
        <name>Zn(2+)</name>
        <dbReference type="ChEBI" id="CHEBI:29105"/>
    </ligand>
</feature>
<comment type="caution">
    <text evidence="9">The sequence shown here is derived from an EMBL/GenBank/DDBJ whole genome shotgun (WGS) entry which is preliminary data.</text>
</comment>
<evidence type="ECO:0000313" key="10">
    <source>
        <dbReference type="Proteomes" id="UP000017081"/>
    </source>
</evidence>
<name>U7VDW1_9FUSO</name>
<sequence>MNADLIIYNIGQLVTGKEIPLKDGESPMENIEILENGYIVISGNEIMEVGQGEVPSKLIKFTTKLVDAEGCVVTPGLIDSHTHLVHGGSRENEFLDKIQGVPYLEILEKGGGILSSVRATRELSEEELLDKAKKSLRKMLSFGVTTVESKSGYGLDNETELKQLKVNERLNHEQEIEVVSTFMGAHALPEEYKNKREEYLEKIVDLLPIIKERNLAEFFDVFCEEGVFSNEESRRLYSEAKKYGFKLRIHADEIVNTKGAELAVEFEMNSADHLMAISDEGIEALKNSKTIANLLPGTSFSLGKAYAPARKMIESGVQVALSTDYNPGSCPTENLQLIMQIAALKLKMKPKEIFKAVTINAAKSIGREKRIGSIEEGKKADFVVFDAKNIEYILYHFGVSHTKKVFKNGCLVYKKVGG</sequence>
<feature type="binding site" evidence="7">
    <location>
        <position position="83"/>
    </location>
    <ligand>
        <name>Fe(3+)</name>
        <dbReference type="ChEBI" id="CHEBI:29034"/>
    </ligand>
</feature>
<evidence type="ECO:0000256" key="7">
    <source>
        <dbReference type="HAMAP-Rule" id="MF_00372"/>
    </source>
</evidence>
<feature type="binding site" evidence="7">
    <location>
        <position position="153"/>
    </location>
    <ligand>
        <name>4-imidazolone-5-propanoate</name>
        <dbReference type="ChEBI" id="CHEBI:77893"/>
    </ligand>
</feature>
<protein>
    <recommendedName>
        <fullName evidence="1 7">Imidazolonepropionase</fullName>
        <ecNumber evidence="1 7">3.5.2.7</ecNumber>
    </recommendedName>
    <alternativeName>
        <fullName evidence="7">Imidazolone-5-propionate hydrolase</fullName>
    </alternativeName>
</protein>
<feature type="binding site" evidence="7">
    <location>
        <position position="186"/>
    </location>
    <ligand>
        <name>4-imidazolone-5-propanoate</name>
        <dbReference type="ChEBI" id="CHEBI:77893"/>
    </ligand>
</feature>
<feature type="binding site" evidence="7">
    <location>
        <position position="81"/>
    </location>
    <ligand>
        <name>Zn(2+)</name>
        <dbReference type="ChEBI" id="CHEBI:29105"/>
    </ligand>
</feature>
<feature type="binding site" evidence="7">
    <location>
        <position position="326"/>
    </location>
    <ligand>
        <name>N-formimidoyl-L-glutamate</name>
        <dbReference type="ChEBI" id="CHEBI:58928"/>
    </ligand>
</feature>
<feature type="binding site" evidence="7">
    <location>
        <position position="324"/>
    </location>
    <ligand>
        <name>Fe(3+)</name>
        <dbReference type="ChEBI" id="CHEBI:29034"/>
    </ligand>
</feature>
<keyword evidence="3 7" id="KW-0378">Hydrolase</keyword>
<dbReference type="InterPro" id="IPR011059">
    <property type="entry name" value="Metal-dep_hydrolase_composite"/>
</dbReference>
<dbReference type="NCBIfam" id="TIGR01224">
    <property type="entry name" value="hutI"/>
    <property type="match status" value="1"/>
</dbReference>
<evidence type="ECO:0000256" key="6">
    <source>
        <dbReference type="ARBA" id="ARBA00023004"/>
    </source>
</evidence>
<dbReference type="GO" id="GO:0005506">
    <property type="term" value="F:iron ion binding"/>
    <property type="evidence" value="ECO:0007669"/>
    <property type="project" value="UniProtKB-UniRule"/>
</dbReference>
<evidence type="ECO:0000256" key="3">
    <source>
        <dbReference type="ARBA" id="ARBA00022801"/>
    </source>
</evidence>
<feature type="binding site" evidence="7">
    <location>
        <position position="250"/>
    </location>
    <ligand>
        <name>Fe(3+)</name>
        <dbReference type="ChEBI" id="CHEBI:29034"/>
    </ligand>
</feature>
<dbReference type="InterPro" id="IPR032466">
    <property type="entry name" value="Metal_Hydrolase"/>
</dbReference>
<dbReference type="EC" id="3.5.2.7" evidence="1 7"/>
<dbReference type="Gene3D" id="2.30.40.10">
    <property type="entry name" value="Urease, subunit C, domain 1"/>
    <property type="match status" value="1"/>
</dbReference>
<dbReference type="InterPro" id="IPR005920">
    <property type="entry name" value="HutI"/>
</dbReference>
<dbReference type="GO" id="GO:0019557">
    <property type="term" value="P:L-histidine catabolic process to glutamate and formate"/>
    <property type="evidence" value="ECO:0007669"/>
    <property type="project" value="UniProtKB-UniPathway"/>
</dbReference>
<dbReference type="GO" id="GO:0008270">
    <property type="term" value="F:zinc ion binding"/>
    <property type="evidence" value="ECO:0007669"/>
    <property type="project" value="UniProtKB-UniRule"/>
</dbReference>
<evidence type="ECO:0000256" key="2">
    <source>
        <dbReference type="ARBA" id="ARBA00022723"/>
    </source>
</evidence>
<feature type="binding site" evidence="7">
    <location>
        <position position="324"/>
    </location>
    <ligand>
        <name>Zn(2+)</name>
        <dbReference type="ChEBI" id="CHEBI:29105"/>
    </ligand>
</feature>
<accession>U7VDW1</accession>